<evidence type="ECO:0000256" key="7">
    <source>
        <dbReference type="SAM" id="MobiDB-lite"/>
    </source>
</evidence>
<name>A0A8K0TNB9_9PEZI</name>
<dbReference type="EMBL" id="JAGPXD010000002">
    <property type="protein sequence ID" value="KAH7368643.1"/>
    <property type="molecule type" value="Genomic_DNA"/>
</dbReference>
<proteinExistence type="predicted"/>
<dbReference type="PANTHER" id="PTHR24089">
    <property type="entry name" value="SOLUTE CARRIER FAMILY 25"/>
    <property type="match status" value="1"/>
</dbReference>
<feature type="compositionally biased region" description="Acidic residues" evidence="7">
    <location>
        <begin position="134"/>
        <end position="144"/>
    </location>
</feature>
<evidence type="ECO:0000313" key="9">
    <source>
        <dbReference type="Proteomes" id="UP000813385"/>
    </source>
</evidence>
<keyword evidence="6" id="KW-0472">Membrane</keyword>
<evidence type="ECO:0000256" key="2">
    <source>
        <dbReference type="ARBA" id="ARBA00022692"/>
    </source>
</evidence>
<dbReference type="InterPro" id="IPR023395">
    <property type="entry name" value="MCP_dom_sf"/>
</dbReference>
<dbReference type="SUPFAM" id="SSF103506">
    <property type="entry name" value="Mitochondrial carrier"/>
    <property type="match status" value="1"/>
</dbReference>
<keyword evidence="4" id="KW-0496">Mitochondrion</keyword>
<feature type="region of interest" description="Disordered" evidence="7">
    <location>
        <begin position="1"/>
        <end position="44"/>
    </location>
</feature>
<accession>A0A8K0TNB9</accession>
<keyword evidence="2" id="KW-0812">Transmembrane</keyword>
<keyword evidence="5" id="KW-1133">Transmembrane helix</keyword>
<dbReference type="AlphaFoldDB" id="A0A8K0TNB9"/>
<dbReference type="Proteomes" id="UP000813385">
    <property type="component" value="Unassembled WGS sequence"/>
</dbReference>
<evidence type="ECO:0000256" key="3">
    <source>
        <dbReference type="ARBA" id="ARBA00022737"/>
    </source>
</evidence>
<keyword evidence="3" id="KW-0677">Repeat</keyword>
<dbReference type="OrthoDB" id="77989at2759"/>
<reference evidence="8" key="1">
    <citation type="journal article" date="2021" name="Nat. Commun.">
        <title>Genetic determinants of endophytism in the Arabidopsis root mycobiome.</title>
        <authorList>
            <person name="Mesny F."/>
            <person name="Miyauchi S."/>
            <person name="Thiergart T."/>
            <person name="Pickel B."/>
            <person name="Atanasova L."/>
            <person name="Karlsson M."/>
            <person name="Huettel B."/>
            <person name="Barry K.W."/>
            <person name="Haridas S."/>
            <person name="Chen C."/>
            <person name="Bauer D."/>
            <person name="Andreopoulos W."/>
            <person name="Pangilinan J."/>
            <person name="LaButti K."/>
            <person name="Riley R."/>
            <person name="Lipzen A."/>
            <person name="Clum A."/>
            <person name="Drula E."/>
            <person name="Henrissat B."/>
            <person name="Kohler A."/>
            <person name="Grigoriev I.V."/>
            <person name="Martin F.M."/>
            <person name="Hacquard S."/>
        </authorList>
    </citation>
    <scope>NUCLEOTIDE SEQUENCE</scope>
    <source>
        <strain evidence="8">MPI-CAGE-AT-0016</strain>
    </source>
</reference>
<gene>
    <name evidence="8" type="ORF">B0T11DRAFT_277420</name>
</gene>
<dbReference type="GO" id="GO:0031966">
    <property type="term" value="C:mitochondrial membrane"/>
    <property type="evidence" value="ECO:0007669"/>
    <property type="project" value="UniProtKB-SubCell"/>
</dbReference>
<organism evidence="8 9">
    <name type="scientific">Plectosphaerella cucumerina</name>
    <dbReference type="NCBI Taxonomy" id="40658"/>
    <lineage>
        <taxon>Eukaryota</taxon>
        <taxon>Fungi</taxon>
        <taxon>Dikarya</taxon>
        <taxon>Ascomycota</taxon>
        <taxon>Pezizomycotina</taxon>
        <taxon>Sordariomycetes</taxon>
        <taxon>Hypocreomycetidae</taxon>
        <taxon>Glomerellales</taxon>
        <taxon>Plectosphaerellaceae</taxon>
        <taxon>Plectosphaerella</taxon>
    </lineage>
</organism>
<sequence length="494" mass="53963">MSSHRDGVNPLRPYYRPPVIGEAPEPSPAAPNPFSRNAPGERYTSKARDMFSDLDYRDYVSEASPSTVQTVKDLIDELLWKYTSVLMAQPFEVAKTVLQIRSYEELAPVGSTPLSTPTIDRRRSGFSDIPGLHEEEESDSEGDEPAYFTSNMPHTPTPAKRARRGLPDASSGAESPRTVARTTPSASHLNLRLPDSIMEVIGQLWQKEGAWGVWKGTNVTFLYTVISSLLENWTRSALSALCNVPDLGVKDDIDRLIDIASPYPWASLGVAAAAAVATGLLLAPLDMIRTRLLVTPSSKGSRRTLTTLRSLPSYFCPPALVLPTIFHSLIHPLLTLSTPLVLRTRFMIDSQASPTTFSVAKFLTSTAALFVKLPLETVLRRGQVSVMSSPTYLKALSPREQRLETVVPVGRYNGVTGTMMHIMHDEGSRAIVKAAPPQPAGKNAKGKGKPKIAETVYRKGQGAEGLWRGWRVSWWGLVGLWAAGVIGSSAEAEF</sequence>
<evidence type="ECO:0000256" key="5">
    <source>
        <dbReference type="ARBA" id="ARBA00022989"/>
    </source>
</evidence>
<keyword evidence="4" id="KW-0999">Mitochondrion inner membrane</keyword>
<evidence type="ECO:0000256" key="1">
    <source>
        <dbReference type="ARBA" id="ARBA00004325"/>
    </source>
</evidence>
<evidence type="ECO:0000256" key="4">
    <source>
        <dbReference type="ARBA" id="ARBA00022792"/>
    </source>
</evidence>
<feature type="region of interest" description="Disordered" evidence="7">
    <location>
        <begin position="111"/>
        <end position="186"/>
    </location>
</feature>
<dbReference type="Gene3D" id="1.50.40.10">
    <property type="entry name" value="Mitochondrial carrier domain"/>
    <property type="match status" value="1"/>
</dbReference>
<evidence type="ECO:0000313" key="8">
    <source>
        <dbReference type="EMBL" id="KAH7368643.1"/>
    </source>
</evidence>
<comment type="subcellular location">
    <subcellularLocation>
        <location evidence="1">Mitochondrion membrane</location>
    </subcellularLocation>
</comment>
<protein>
    <submittedName>
        <fullName evidence="8">Mitochondrial carrier domain-containing protein</fullName>
    </submittedName>
</protein>
<keyword evidence="9" id="KW-1185">Reference proteome</keyword>
<comment type="caution">
    <text evidence="8">The sequence shown here is derived from an EMBL/GenBank/DDBJ whole genome shotgun (WGS) entry which is preliminary data.</text>
</comment>
<evidence type="ECO:0000256" key="6">
    <source>
        <dbReference type="ARBA" id="ARBA00023136"/>
    </source>
</evidence>